<dbReference type="PIRSF" id="PIRSF001365">
    <property type="entry name" value="DHDPS"/>
    <property type="match status" value="1"/>
</dbReference>
<dbReference type="SUPFAM" id="SSF51569">
    <property type="entry name" value="Aldolase"/>
    <property type="match status" value="1"/>
</dbReference>
<dbReference type="SMART" id="SM01130">
    <property type="entry name" value="DHDPS"/>
    <property type="match status" value="1"/>
</dbReference>
<evidence type="ECO:0000313" key="7">
    <source>
        <dbReference type="Proteomes" id="UP001595814"/>
    </source>
</evidence>
<evidence type="ECO:0000256" key="3">
    <source>
        <dbReference type="ARBA" id="ARBA00023239"/>
    </source>
</evidence>
<evidence type="ECO:0000313" key="6">
    <source>
        <dbReference type="EMBL" id="MFC4094575.1"/>
    </source>
</evidence>
<keyword evidence="4" id="KW-0119">Carbohydrate metabolism</keyword>
<name>A0ABV8JJK2_9FLAO</name>
<dbReference type="RefSeq" id="WP_192462801.1">
    <property type="nucleotide sequence ID" value="NZ_JACYFJ010000004.1"/>
</dbReference>
<comment type="caution">
    <text evidence="6">The sequence shown here is derived from an EMBL/GenBank/DDBJ whole genome shotgun (WGS) entry which is preliminary data.</text>
</comment>
<dbReference type="PANTHER" id="PTHR12128">
    <property type="entry name" value="DIHYDRODIPICOLINATE SYNTHASE"/>
    <property type="match status" value="1"/>
</dbReference>
<accession>A0ABV8JJK2</accession>
<dbReference type="PRINTS" id="PR00146">
    <property type="entry name" value="DHPICSNTHASE"/>
</dbReference>
<gene>
    <name evidence="6" type="ORF">ACFOUT_01735</name>
</gene>
<keyword evidence="2" id="KW-0963">Cytoplasm</keyword>
<evidence type="ECO:0000256" key="4">
    <source>
        <dbReference type="ARBA" id="ARBA00023277"/>
    </source>
</evidence>
<dbReference type="EMBL" id="JBHSAW010000001">
    <property type="protein sequence ID" value="MFC4094575.1"/>
    <property type="molecule type" value="Genomic_DNA"/>
</dbReference>
<reference evidence="7" key="1">
    <citation type="journal article" date="2019" name="Int. J. Syst. Evol. Microbiol.">
        <title>The Global Catalogue of Microorganisms (GCM) 10K type strain sequencing project: providing services to taxonomists for standard genome sequencing and annotation.</title>
        <authorList>
            <consortium name="The Broad Institute Genomics Platform"/>
            <consortium name="The Broad Institute Genome Sequencing Center for Infectious Disease"/>
            <person name="Wu L."/>
            <person name="Ma J."/>
        </authorList>
    </citation>
    <scope>NUCLEOTIDE SEQUENCE [LARGE SCALE GENOMIC DNA]</scope>
    <source>
        <strain evidence="7">CECT 7477</strain>
    </source>
</reference>
<dbReference type="Proteomes" id="UP001595814">
    <property type="component" value="Unassembled WGS sequence"/>
</dbReference>
<organism evidence="6 7">
    <name type="scientific">Euzebyella saccharophila</name>
    <dbReference type="NCBI Taxonomy" id="679664"/>
    <lineage>
        <taxon>Bacteria</taxon>
        <taxon>Pseudomonadati</taxon>
        <taxon>Bacteroidota</taxon>
        <taxon>Flavobacteriia</taxon>
        <taxon>Flavobacteriales</taxon>
        <taxon>Flavobacteriaceae</taxon>
        <taxon>Euzebyella</taxon>
    </lineage>
</organism>
<comment type="similarity">
    <text evidence="5">Belongs to the DapA family.</text>
</comment>
<protein>
    <submittedName>
        <fullName evidence="6">Dihydrodipicolinate synthase family protein</fullName>
    </submittedName>
</protein>
<comment type="subcellular location">
    <subcellularLocation>
        <location evidence="1">Cytoplasm</location>
    </subcellularLocation>
</comment>
<keyword evidence="3 5" id="KW-0456">Lyase</keyword>
<dbReference type="Pfam" id="PF00701">
    <property type="entry name" value="DHDPS"/>
    <property type="match status" value="1"/>
</dbReference>
<proteinExistence type="inferred from homology"/>
<sequence>MKNLIAATYAPMHPNGTLNLGIIKAYGEFLKSNKVTGAFVNGSTGDFVSLSTSERMDLTEAWSDAKADDLYIINHVGHTNIREAKDLAVHSVGRANAIAALAPYYYKPKCIERLLDYCMEIASAAPDLPFYYYHIPVLSGVNFDMVTFQNKAISSIPNFRGIKFTEDNLTGFASSLDYSDDKVEIFFGVDEKFASSIKVGAKGWVGSTYNHLAPLYHSILTNHDNGLIENADKLQKLAVYFVDTLEEIGGFHGGSKGFMKFFGLEMGPSRFPHKTFSDIQLNQAYDLMKKESLLDYLSKPTQLSKIPNQ</sequence>
<dbReference type="Gene3D" id="3.20.20.70">
    <property type="entry name" value="Aldolase class I"/>
    <property type="match status" value="1"/>
</dbReference>
<evidence type="ECO:0000256" key="1">
    <source>
        <dbReference type="ARBA" id="ARBA00004496"/>
    </source>
</evidence>
<evidence type="ECO:0000256" key="2">
    <source>
        <dbReference type="ARBA" id="ARBA00022490"/>
    </source>
</evidence>
<evidence type="ECO:0000256" key="5">
    <source>
        <dbReference type="PIRNR" id="PIRNR001365"/>
    </source>
</evidence>
<dbReference type="PANTHER" id="PTHR12128:SF21">
    <property type="entry name" value="N-ACETYLNEURAMINATE LYASE"/>
    <property type="match status" value="1"/>
</dbReference>
<dbReference type="InterPro" id="IPR002220">
    <property type="entry name" value="DapA-like"/>
</dbReference>
<dbReference type="InterPro" id="IPR013785">
    <property type="entry name" value="Aldolase_TIM"/>
</dbReference>
<keyword evidence="7" id="KW-1185">Reference proteome</keyword>